<feature type="chain" id="PRO_5011626043" description="DUF4878 domain-containing protein" evidence="1">
    <location>
        <begin position="27"/>
        <end position="165"/>
    </location>
</feature>
<reference evidence="2 3" key="1">
    <citation type="submission" date="2016-10" db="EMBL/GenBank/DDBJ databases">
        <authorList>
            <person name="de Groot N.N."/>
        </authorList>
    </citation>
    <scope>NUCLEOTIDE SEQUENCE [LARGE SCALE GENOMIC DNA]</scope>
    <source>
        <strain evidence="2 3">WG14</strain>
    </source>
</reference>
<dbReference type="EMBL" id="FMYV01000005">
    <property type="protein sequence ID" value="SDC56553.1"/>
    <property type="molecule type" value="Genomic_DNA"/>
</dbReference>
<sequence length="165" mass="18373">MKKVLFLSLVLAVSFLFVGCTGGIFASDEDLAKNAVLGFYNDLSGDEVSASKIVEDYFYMEGLTATETDQIAALMTFARSMMEDQKVSFEVNNVTVKEAPTSAPGKVEKLADVEALKKYEDENMEDDLETMTIAKIEGAWYLYYIYKENSEMHSYPEDLVSSGTN</sequence>
<dbReference type="PROSITE" id="PS51257">
    <property type="entry name" value="PROKAR_LIPOPROTEIN"/>
    <property type="match status" value="1"/>
</dbReference>
<feature type="signal peptide" evidence="1">
    <location>
        <begin position="1"/>
        <end position="26"/>
    </location>
</feature>
<organism evidence="2 3">
    <name type="scientific">Geotoga petraea</name>
    <dbReference type="NCBI Taxonomy" id="28234"/>
    <lineage>
        <taxon>Bacteria</taxon>
        <taxon>Thermotogati</taxon>
        <taxon>Thermotogota</taxon>
        <taxon>Thermotogae</taxon>
        <taxon>Petrotogales</taxon>
        <taxon>Petrotogaceae</taxon>
        <taxon>Geotoga</taxon>
    </lineage>
</organism>
<keyword evidence="1" id="KW-0732">Signal</keyword>
<keyword evidence="3" id="KW-1185">Reference proteome</keyword>
<protein>
    <recommendedName>
        <fullName evidence="4">DUF4878 domain-containing protein</fullName>
    </recommendedName>
</protein>
<accession>A0A1G6MLY4</accession>
<name>A0A1G6MLY4_9BACT</name>
<evidence type="ECO:0000313" key="2">
    <source>
        <dbReference type="EMBL" id="SDC56553.1"/>
    </source>
</evidence>
<dbReference type="RefSeq" id="WP_091403836.1">
    <property type="nucleotide sequence ID" value="NZ_FMYV01000005.1"/>
</dbReference>
<dbReference type="AlphaFoldDB" id="A0A1G6MLY4"/>
<gene>
    <name evidence="2" type="ORF">SAMN04488588_1306</name>
</gene>
<proteinExistence type="predicted"/>
<evidence type="ECO:0008006" key="4">
    <source>
        <dbReference type="Google" id="ProtNLM"/>
    </source>
</evidence>
<evidence type="ECO:0000256" key="1">
    <source>
        <dbReference type="SAM" id="SignalP"/>
    </source>
</evidence>
<dbReference type="Proteomes" id="UP000199322">
    <property type="component" value="Unassembled WGS sequence"/>
</dbReference>
<evidence type="ECO:0000313" key="3">
    <source>
        <dbReference type="Proteomes" id="UP000199322"/>
    </source>
</evidence>